<sequence>MQRASSAARNSCQKILHRRNQIQTTRKLPCDVFINHRGIDTKRNVAGLLNNQLASLRLRPFLDSKNMKPGDKLFDHIDAAIRGCKVGVAVFSPRYCESYFCLHELALIMETKKKVIPIFCDVKPSELRVKGNGSCLAKDLRRFRWALEEAKYTVGLDFDSSRGDWPHFLTSATDAIVKNLLEVEEEQQDGEQNFSKI</sequence>
<accession>A0AA88QSM1</accession>
<comment type="caution">
    <text evidence="2">The sequence shown here is derived from an EMBL/GenBank/DDBJ whole genome shotgun (WGS) entry which is preliminary data.</text>
</comment>
<evidence type="ECO:0000313" key="2">
    <source>
        <dbReference type="EMBL" id="KAK2969846.1"/>
    </source>
</evidence>
<evidence type="ECO:0000259" key="1">
    <source>
        <dbReference type="PROSITE" id="PS50104"/>
    </source>
</evidence>
<dbReference type="InterPro" id="IPR035897">
    <property type="entry name" value="Toll_tir_struct_dom_sf"/>
</dbReference>
<dbReference type="EMBL" id="JAVXUO010002773">
    <property type="protein sequence ID" value="KAK2969846.1"/>
    <property type="molecule type" value="Genomic_DNA"/>
</dbReference>
<dbReference type="SUPFAM" id="SSF52200">
    <property type="entry name" value="Toll/Interleukin receptor TIR domain"/>
    <property type="match status" value="1"/>
</dbReference>
<name>A0AA88QSM1_9ASTE</name>
<organism evidence="2 3">
    <name type="scientific">Escallonia rubra</name>
    <dbReference type="NCBI Taxonomy" id="112253"/>
    <lineage>
        <taxon>Eukaryota</taxon>
        <taxon>Viridiplantae</taxon>
        <taxon>Streptophyta</taxon>
        <taxon>Embryophyta</taxon>
        <taxon>Tracheophyta</taxon>
        <taxon>Spermatophyta</taxon>
        <taxon>Magnoliopsida</taxon>
        <taxon>eudicotyledons</taxon>
        <taxon>Gunneridae</taxon>
        <taxon>Pentapetalae</taxon>
        <taxon>asterids</taxon>
        <taxon>campanulids</taxon>
        <taxon>Escalloniales</taxon>
        <taxon>Escalloniaceae</taxon>
        <taxon>Escallonia</taxon>
    </lineage>
</organism>
<gene>
    <name evidence="2" type="ORF">RJ640_030155</name>
</gene>
<dbReference type="PANTHER" id="PTHR31008:SF16">
    <property type="entry name" value="TOLL-INTERLEUKIN-RESISTANCE (TIR) DOMAIN FAMILY PROTEIN"/>
    <property type="match status" value="1"/>
</dbReference>
<dbReference type="AlphaFoldDB" id="A0AA88QSM1"/>
<dbReference type="InterPro" id="IPR000157">
    <property type="entry name" value="TIR_dom"/>
</dbReference>
<evidence type="ECO:0000313" key="3">
    <source>
        <dbReference type="Proteomes" id="UP001187471"/>
    </source>
</evidence>
<dbReference type="Proteomes" id="UP001187471">
    <property type="component" value="Unassembled WGS sequence"/>
</dbReference>
<keyword evidence="3" id="KW-1185">Reference proteome</keyword>
<dbReference type="SMART" id="SM00255">
    <property type="entry name" value="TIR"/>
    <property type="match status" value="1"/>
</dbReference>
<dbReference type="PANTHER" id="PTHR31008">
    <property type="entry name" value="COP1-INTERACTING PROTEIN-RELATED"/>
    <property type="match status" value="1"/>
</dbReference>
<dbReference type="PROSITE" id="PS50104">
    <property type="entry name" value="TIR"/>
    <property type="match status" value="1"/>
</dbReference>
<feature type="domain" description="TIR" evidence="1">
    <location>
        <begin position="28"/>
        <end position="151"/>
    </location>
</feature>
<dbReference type="GO" id="GO:0007165">
    <property type="term" value="P:signal transduction"/>
    <property type="evidence" value="ECO:0007669"/>
    <property type="project" value="InterPro"/>
</dbReference>
<protein>
    <recommendedName>
        <fullName evidence="1">TIR domain-containing protein</fullName>
    </recommendedName>
</protein>
<dbReference type="Pfam" id="PF01582">
    <property type="entry name" value="TIR"/>
    <property type="match status" value="1"/>
</dbReference>
<proteinExistence type="predicted"/>
<dbReference type="Gene3D" id="3.40.50.10140">
    <property type="entry name" value="Toll/interleukin-1 receptor homology (TIR) domain"/>
    <property type="match status" value="1"/>
</dbReference>
<reference evidence="2" key="1">
    <citation type="submission" date="2022-12" db="EMBL/GenBank/DDBJ databases">
        <title>Draft genome assemblies for two species of Escallonia (Escalloniales).</title>
        <authorList>
            <person name="Chanderbali A."/>
            <person name="Dervinis C."/>
            <person name="Anghel I."/>
            <person name="Soltis D."/>
            <person name="Soltis P."/>
            <person name="Zapata F."/>
        </authorList>
    </citation>
    <scope>NUCLEOTIDE SEQUENCE</scope>
    <source>
        <strain evidence="2">UCBG92.1500</strain>
        <tissue evidence="2">Leaf</tissue>
    </source>
</reference>